<protein>
    <recommendedName>
        <fullName evidence="4">Small integral membrane protein</fullName>
    </recommendedName>
</protein>
<evidence type="ECO:0000313" key="1">
    <source>
        <dbReference type="EMBL" id="QQB46468.1"/>
    </source>
</evidence>
<organism evidence="1 3">
    <name type="scientific">Corynebacterium glucuronolyticum</name>
    <dbReference type="NCBI Taxonomy" id="39791"/>
    <lineage>
        <taxon>Bacteria</taxon>
        <taxon>Bacillati</taxon>
        <taxon>Actinomycetota</taxon>
        <taxon>Actinomycetes</taxon>
        <taxon>Mycobacteriales</taxon>
        <taxon>Corynebacteriaceae</taxon>
        <taxon>Corynebacterium</taxon>
    </lineage>
</organism>
<dbReference type="AlphaFoldDB" id="A0A7T4EFI5"/>
<name>A0A7T4EFI5_9CORY</name>
<evidence type="ECO:0008006" key="4">
    <source>
        <dbReference type="Google" id="ProtNLM"/>
    </source>
</evidence>
<dbReference type="EMBL" id="CP066007">
    <property type="protein sequence ID" value="QQB46468.1"/>
    <property type="molecule type" value="Genomic_DNA"/>
</dbReference>
<dbReference type="GeneID" id="92759228"/>
<dbReference type="Proteomes" id="UP000596145">
    <property type="component" value="Chromosome"/>
</dbReference>
<sequence length="63" mass="6383">MINKTFIGLLVGLLLAIAATTGGIGGFFLAAVFAIIGGLVGAQLDGNFDIRTFVDSLGNRGRG</sequence>
<reference evidence="1 3" key="1">
    <citation type="submission" date="2020-12" db="EMBL/GenBank/DDBJ databases">
        <title>FDA dAtabase for Regulatory Grade micrObial Sequences (FDA-ARGOS): Supporting development and validation of Infectious Disease Dx tests.</title>
        <authorList>
            <person name="Sproer C."/>
            <person name="Gronow S."/>
            <person name="Severitt S."/>
            <person name="Schroder I."/>
            <person name="Tallon L."/>
            <person name="Sadzewicz L."/>
            <person name="Zhao X."/>
            <person name="Boylan J."/>
            <person name="Ott S."/>
            <person name="Bowen H."/>
            <person name="Vavikolanu K."/>
            <person name="Mehta A."/>
            <person name="Aluvathingal J."/>
            <person name="Nadendla S."/>
            <person name="Lowell S."/>
            <person name="Myers T."/>
            <person name="Yan Y."/>
            <person name="Sichtig H."/>
        </authorList>
    </citation>
    <scope>NUCLEOTIDE SEQUENCE [LARGE SCALE GENOMIC DNA]</scope>
    <source>
        <strain evidence="1 3">FDAARGOS_1053</strain>
        <strain evidence="2">FDAARGOS_1191</strain>
    </source>
</reference>
<gene>
    <name evidence="1" type="ORF">I6I10_00445</name>
    <name evidence="2" type="ORF">I6J21_02600</name>
</gene>
<dbReference type="Proteomes" id="UP000617681">
    <property type="component" value="Chromosome"/>
</dbReference>
<dbReference type="RefSeq" id="WP_005390553.1">
    <property type="nucleotide sequence ID" value="NZ_CP066007.1"/>
</dbReference>
<evidence type="ECO:0000313" key="2">
    <source>
        <dbReference type="EMBL" id="QRP71064.1"/>
    </source>
</evidence>
<accession>A0A7T4EFI5</accession>
<proteinExistence type="predicted"/>
<evidence type="ECO:0000313" key="3">
    <source>
        <dbReference type="Proteomes" id="UP000596145"/>
    </source>
</evidence>
<dbReference type="EMBL" id="CP069534">
    <property type="protein sequence ID" value="QRP71064.1"/>
    <property type="molecule type" value="Genomic_DNA"/>
</dbReference>
<dbReference type="OrthoDB" id="4426830at2"/>